<protein>
    <recommendedName>
        <fullName evidence="1">DUF5675 domain-containing protein</fullName>
    </recommendedName>
</protein>
<sequence length="135" mass="15185">MIKERHTLKLIRKYGTEGTNGTITFNGEHICHTIELPDRNNIRRISCIPIGQYKLEKIRYPRHGEQIGIPNVLNREGILIHAANNAEKELLGCIAPVTTLTGEGRGDYSGKALAKLKALVYSLWDMGDEVYLSIR</sequence>
<evidence type="ECO:0000313" key="2">
    <source>
        <dbReference type="EMBL" id="RKO69739.1"/>
    </source>
</evidence>
<keyword evidence="3" id="KW-1185">Reference proteome</keyword>
<name>A0A420VU44_9SPHI</name>
<dbReference type="RefSeq" id="WP_121126188.1">
    <property type="nucleotide sequence ID" value="NZ_RBWS01000017.1"/>
</dbReference>
<gene>
    <name evidence="2" type="ORF">D7322_20970</name>
</gene>
<reference evidence="2 3" key="1">
    <citation type="submission" date="2018-10" db="EMBL/GenBank/DDBJ databases">
        <title>Sphingobacterium sp. M05W1-28.</title>
        <authorList>
            <person name="Cai H."/>
        </authorList>
    </citation>
    <scope>NUCLEOTIDE SEQUENCE [LARGE SCALE GENOMIC DNA]</scope>
    <source>
        <strain evidence="2 3">M05W1-28</strain>
    </source>
</reference>
<evidence type="ECO:0000259" key="1">
    <source>
        <dbReference type="Pfam" id="PF18925"/>
    </source>
</evidence>
<dbReference type="InterPro" id="IPR043732">
    <property type="entry name" value="DUF5675"/>
</dbReference>
<proteinExistence type="predicted"/>
<dbReference type="OrthoDB" id="707810at2"/>
<feature type="domain" description="DUF5675" evidence="1">
    <location>
        <begin position="10"/>
        <end position="120"/>
    </location>
</feature>
<dbReference type="AlphaFoldDB" id="A0A420VU44"/>
<evidence type="ECO:0000313" key="3">
    <source>
        <dbReference type="Proteomes" id="UP000282423"/>
    </source>
</evidence>
<dbReference type="Proteomes" id="UP000282423">
    <property type="component" value="Unassembled WGS sequence"/>
</dbReference>
<dbReference type="EMBL" id="RBWS01000017">
    <property type="protein sequence ID" value="RKO69739.1"/>
    <property type="molecule type" value="Genomic_DNA"/>
</dbReference>
<accession>A0A420VU44</accession>
<dbReference type="Pfam" id="PF18925">
    <property type="entry name" value="DUF5675"/>
    <property type="match status" value="1"/>
</dbReference>
<comment type="caution">
    <text evidence="2">The sequence shown here is derived from an EMBL/GenBank/DDBJ whole genome shotgun (WGS) entry which is preliminary data.</text>
</comment>
<organism evidence="2 3">
    <name type="scientific">Sphingobacterium puteale</name>
    <dbReference type="NCBI Taxonomy" id="2420510"/>
    <lineage>
        <taxon>Bacteria</taxon>
        <taxon>Pseudomonadati</taxon>
        <taxon>Bacteroidota</taxon>
        <taxon>Sphingobacteriia</taxon>
        <taxon>Sphingobacteriales</taxon>
        <taxon>Sphingobacteriaceae</taxon>
        <taxon>Sphingobacterium</taxon>
    </lineage>
</organism>